<dbReference type="Gene3D" id="3.40.50.300">
    <property type="entry name" value="P-loop containing nucleotide triphosphate hydrolases"/>
    <property type="match status" value="1"/>
</dbReference>
<dbReference type="OrthoDB" id="6512918at2759"/>
<dbReference type="AlphaFoldDB" id="A0A8H7BVB3"/>
<dbReference type="SUPFAM" id="SSF52540">
    <property type="entry name" value="P-loop containing nucleoside triphosphate hydrolases"/>
    <property type="match status" value="1"/>
</dbReference>
<dbReference type="InterPro" id="IPR003439">
    <property type="entry name" value="ABC_transporter-like_ATP-bd"/>
</dbReference>
<reference evidence="4" key="1">
    <citation type="submission" date="2020-01" db="EMBL/GenBank/DDBJ databases">
        <title>Genome Sequencing of Three Apophysomyces-Like Fungal Strains Confirms a Novel Fungal Genus in the Mucoromycota with divergent Burkholderia-like Endosymbiotic Bacteria.</title>
        <authorList>
            <person name="Stajich J.E."/>
            <person name="Macias A.M."/>
            <person name="Carter-House D."/>
            <person name="Lovett B."/>
            <person name="Kasson L.R."/>
            <person name="Berry K."/>
            <person name="Grigoriev I."/>
            <person name="Chang Y."/>
            <person name="Spatafora J."/>
            <person name="Kasson M.T."/>
        </authorList>
    </citation>
    <scope>NUCLEOTIDE SEQUENCE</scope>
    <source>
        <strain evidence="4">NRRL A-21654</strain>
    </source>
</reference>
<keyword evidence="2" id="KW-0067">ATP-binding</keyword>
<comment type="caution">
    <text evidence="4">The sequence shown here is derived from an EMBL/GenBank/DDBJ whole genome shotgun (WGS) entry which is preliminary data.</text>
</comment>
<feature type="domain" description="ABC transporter" evidence="3">
    <location>
        <begin position="11"/>
        <end position="251"/>
    </location>
</feature>
<evidence type="ECO:0000256" key="2">
    <source>
        <dbReference type="ARBA" id="ARBA00022840"/>
    </source>
</evidence>
<evidence type="ECO:0000313" key="4">
    <source>
        <dbReference type="EMBL" id="KAF7727888.1"/>
    </source>
</evidence>
<dbReference type="GO" id="GO:0016887">
    <property type="term" value="F:ATP hydrolysis activity"/>
    <property type="evidence" value="ECO:0007669"/>
    <property type="project" value="InterPro"/>
</dbReference>
<evidence type="ECO:0000259" key="3">
    <source>
        <dbReference type="PROSITE" id="PS50893"/>
    </source>
</evidence>
<organism evidence="4 5">
    <name type="scientific">Apophysomyces ossiformis</name>
    <dbReference type="NCBI Taxonomy" id="679940"/>
    <lineage>
        <taxon>Eukaryota</taxon>
        <taxon>Fungi</taxon>
        <taxon>Fungi incertae sedis</taxon>
        <taxon>Mucoromycota</taxon>
        <taxon>Mucoromycotina</taxon>
        <taxon>Mucoromycetes</taxon>
        <taxon>Mucorales</taxon>
        <taxon>Mucorineae</taxon>
        <taxon>Mucoraceae</taxon>
        <taxon>Apophysomyces</taxon>
    </lineage>
</organism>
<dbReference type="GO" id="GO:0005524">
    <property type="term" value="F:ATP binding"/>
    <property type="evidence" value="ECO:0007669"/>
    <property type="project" value="UniProtKB-KW"/>
</dbReference>
<evidence type="ECO:0000313" key="5">
    <source>
        <dbReference type="Proteomes" id="UP000605846"/>
    </source>
</evidence>
<dbReference type="Pfam" id="PF00005">
    <property type="entry name" value="ABC_tran"/>
    <property type="match status" value="1"/>
</dbReference>
<accession>A0A8H7BVB3</accession>
<dbReference type="PROSITE" id="PS50893">
    <property type="entry name" value="ABC_TRANSPORTER_2"/>
    <property type="match status" value="1"/>
</dbReference>
<dbReference type="SMART" id="SM00382">
    <property type="entry name" value="AAA"/>
    <property type="match status" value="1"/>
</dbReference>
<name>A0A8H7BVB3_9FUNG</name>
<protein>
    <submittedName>
        <fullName evidence="4">CCR4-NOT regulatory complex component</fullName>
    </submittedName>
</protein>
<dbReference type="InterPro" id="IPR027417">
    <property type="entry name" value="P-loop_NTPase"/>
</dbReference>
<proteinExistence type="predicted"/>
<dbReference type="EMBL" id="JABAYA010000047">
    <property type="protein sequence ID" value="KAF7727888.1"/>
    <property type="molecule type" value="Genomic_DNA"/>
</dbReference>
<evidence type="ECO:0000256" key="1">
    <source>
        <dbReference type="ARBA" id="ARBA00022741"/>
    </source>
</evidence>
<keyword evidence="1" id="KW-0547">Nucleotide-binding</keyword>
<sequence>MSLPQKDTPSIEVNHLNFSYGGPPILQDLSLVLKPGSRCILVGANGAGKTTLLRILAGKRLVEGDVKVLGKSAFIDAPKGVTYLGTEWASNPVVRSDLTVEYLLRSMGSSRWPERTKALLEVLDVDLTWRLHQVSDGQRRRVQLVMGLLQPWDILLLDEVTVDLDVLVRADFLDFLRRETEERGATIVYATHIFDGNQIEIRHPMADCELLLGLGRWPTHVAHVANGTVLAFHSMDDFPELAEVHAHHVRHGLVDSPLMGLCYKWLRDDRQRHLNYRQIDATTGQPHTKWDDLSEDMQGHGDKYFNYWK</sequence>
<keyword evidence="5" id="KW-1185">Reference proteome</keyword>
<dbReference type="PANTHER" id="PTHR43158:SF2">
    <property type="entry name" value="SKFA PEPTIDE EXPORT ATP-BINDING PROTEIN SKFE"/>
    <property type="match status" value="1"/>
</dbReference>
<dbReference type="Proteomes" id="UP000605846">
    <property type="component" value="Unassembled WGS sequence"/>
</dbReference>
<gene>
    <name evidence="4" type="primary">CAF16</name>
    <name evidence="4" type="ORF">EC973_006887</name>
</gene>
<dbReference type="InterPro" id="IPR003593">
    <property type="entry name" value="AAA+_ATPase"/>
</dbReference>
<dbReference type="PANTHER" id="PTHR43158">
    <property type="entry name" value="SKFA PEPTIDE EXPORT ATP-BINDING PROTEIN SKFE"/>
    <property type="match status" value="1"/>
</dbReference>